<dbReference type="GO" id="GO:0016020">
    <property type="term" value="C:membrane"/>
    <property type="evidence" value="ECO:0007669"/>
    <property type="project" value="GOC"/>
</dbReference>
<accession>A0A7S2IZT0</accession>
<feature type="domain" description="Glycosyl hydrolase family 59 central" evidence="7">
    <location>
        <begin position="72"/>
        <end position="187"/>
    </location>
</feature>
<dbReference type="EMBL" id="HBGW01020765">
    <property type="protein sequence ID" value="CAD9532803.1"/>
    <property type="molecule type" value="Transcribed_RNA"/>
</dbReference>
<keyword evidence="1" id="KW-0732">Signal</keyword>
<name>A0A7S2IZT0_9DINO</name>
<gene>
    <name evidence="9" type="ORF">BRAN1462_LOCUS13145</name>
</gene>
<dbReference type="InterPro" id="IPR035394">
    <property type="entry name" value="Glyco_hydro_59_dom"/>
</dbReference>
<evidence type="ECO:0000256" key="3">
    <source>
        <dbReference type="ARBA" id="ARBA00023157"/>
    </source>
</evidence>
<evidence type="ECO:0000259" key="6">
    <source>
        <dbReference type="Pfam" id="PF02057"/>
    </source>
</evidence>
<dbReference type="InterPro" id="IPR001286">
    <property type="entry name" value="Glyco_hydro_59"/>
</dbReference>
<evidence type="ECO:0000256" key="1">
    <source>
        <dbReference type="ARBA" id="ARBA00022729"/>
    </source>
</evidence>
<dbReference type="PANTHER" id="PTHR15172">
    <property type="entry name" value="GALACTOCEREBROSIDASE"/>
    <property type="match status" value="1"/>
</dbReference>
<evidence type="ECO:0000256" key="5">
    <source>
        <dbReference type="ARBA" id="ARBA00023295"/>
    </source>
</evidence>
<dbReference type="Gene3D" id="2.80.10.50">
    <property type="match status" value="1"/>
</dbReference>
<dbReference type="Pfam" id="PF21708">
    <property type="entry name" value="Glyco_hydro_59_C"/>
    <property type="match status" value="1"/>
</dbReference>
<dbReference type="PANTHER" id="PTHR15172:SF1">
    <property type="entry name" value="GALACTOCEREBROSIDASE"/>
    <property type="match status" value="1"/>
</dbReference>
<dbReference type="Pfam" id="PF02057">
    <property type="entry name" value="Glyco_hydro_59"/>
    <property type="match status" value="1"/>
</dbReference>
<dbReference type="InterPro" id="IPR049162">
    <property type="entry name" value="GH59_C"/>
</dbReference>
<dbReference type="InterPro" id="IPR035992">
    <property type="entry name" value="Ricin_B-like_lectins"/>
</dbReference>
<evidence type="ECO:0000259" key="7">
    <source>
        <dbReference type="Pfam" id="PF17387"/>
    </source>
</evidence>
<reference evidence="9" key="1">
    <citation type="submission" date="2021-01" db="EMBL/GenBank/DDBJ databases">
        <authorList>
            <person name="Corre E."/>
            <person name="Pelletier E."/>
            <person name="Niang G."/>
            <person name="Scheremetjew M."/>
            <person name="Finn R."/>
            <person name="Kale V."/>
            <person name="Holt S."/>
            <person name="Cochrane G."/>
            <person name="Meng A."/>
            <person name="Brown T."/>
            <person name="Cohen L."/>
        </authorList>
    </citation>
    <scope>NUCLEOTIDE SEQUENCE</scope>
    <source>
        <strain evidence="9">RCC3387</strain>
    </source>
</reference>
<dbReference type="Pfam" id="PF17387">
    <property type="entry name" value="Glyco_hydro_59M"/>
    <property type="match status" value="1"/>
</dbReference>
<protein>
    <submittedName>
        <fullName evidence="9">Uncharacterized protein</fullName>
    </submittedName>
</protein>
<dbReference type="SUPFAM" id="SSF50370">
    <property type="entry name" value="Ricin B-like lectins"/>
    <property type="match status" value="1"/>
</dbReference>
<feature type="domain" description="Glycosyl hydrolase family 59 C-terminal lectin" evidence="8">
    <location>
        <begin position="226"/>
        <end position="399"/>
    </location>
</feature>
<dbReference type="Gene3D" id="2.60.120.560">
    <property type="entry name" value="Exo-inulinase, domain 1"/>
    <property type="match status" value="1"/>
</dbReference>
<dbReference type="GO" id="GO:0004336">
    <property type="term" value="F:galactosylceramidase activity"/>
    <property type="evidence" value="ECO:0007669"/>
    <property type="project" value="InterPro"/>
</dbReference>
<keyword evidence="3" id="KW-1015">Disulfide bond</keyword>
<dbReference type="InterPro" id="IPR049161">
    <property type="entry name" value="GH59_cat"/>
</dbReference>
<keyword evidence="4" id="KW-0325">Glycoprotein</keyword>
<dbReference type="GO" id="GO:0005764">
    <property type="term" value="C:lysosome"/>
    <property type="evidence" value="ECO:0007669"/>
    <property type="project" value="TreeGrafter"/>
</dbReference>
<keyword evidence="2" id="KW-0378">Hydrolase</keyword>
<keyword evidence="5" id="KW-0326">Glycosidase</keyword>
<organism evidence="9">
    <name type="scientific">Zooxanthella nutricula</name>
    <dbReference type="NCBI Taxonomy" id="1333877"/>
    <lineage>
        <taxon>Eukaryota</taxon>
        <taxon>Sar</taxon>
        <taxon>Alveolata</taxon>
        <taxon>Dinophyceae</taxon>
        <taxon>Peridiniales</taxon>
        <taxon>Peridiniales incertae sedis</taxon>
        <taxon>Zooxanthella</taxon>
    </lineage>
</organism>
<evidence type="ECO:0000256" key="2">
    <source>
        <dbReference type="ARBA" id="ARBA00022801"/>
    </source>
</evidence>
<dbReference type="GO" id="GO:0006683">
    <property type="term" value="P:galactosylceramide catabolic process"/>
    <property type="evidence" value="ECO:0007669"/>
    <property type="project" value="InterPro"/>
</dbReference>
<evidence type="ECO:0000259" key="8">
    <source>
        <dbReference type="Pfam" id="PF21708"/>
    </source>
</evidence>
<dbReference type="AlphaFoldDB" id="A0A7S2IZT0"/>
<feature type="domain" description="Glycosyl hydrolase family 59 catalytic" evidence="6">
    <location>
        <begin position="2"/>
        <end position="58"/>
    </location>
</feature>
<sequence length="571" mass="61699">MASHWVKQGLTSSIMWNLVGSYFHGTAWYASSRLTAQEPWTGHYGSMSPVWATAHVTQFTKPGWDILEVDGGSGHLPAGGFYVTYADPSSGDWTLTIVKISADHAPCTRPALPHYEVAAENATFELRPWVKRSTLSVWYSNFEAFGADGRVDSLFKRLPDIEADGDNRFTVEVQPGAYYTISTITKGPTKGEPAAPVPASQPRMPLPYADDFEDYPVSQEAKYWSDQIGVFEVHHDGSTPNKVMRQMVPETPIGWWDLGTRGPMTLLGMKEWQDINVSAAFKAPSGGAGCLGTRANQMWETGITLCVFTDGRYVLSDGGPSLAGEYKGKIYASGKLPSPLPSSSFTSLSLTTVGGAAHGAVDGQVIFSSAPISDAGTGFAILGTNAWLPVLFDDARVEQAGPDWGPLAPACPAAEAGAALFARPCEKNGRVAEDQRFELLPSWGLRHVGSGLCAFAGSAAEGTRLSLSTCDPKDARQRLKNDYTTIRNSLQELTLEAGNSRFHLAGGFDGSVFLAAKRSADRLPRQVQSWDSWSFFPNTGQLRNQYDPNESMGYPRCLSTCKPTGSLPIVV</sequence>
<evidence type="ECO:0000313" key="9">
    <source>
        <dbReference type="EMBL" id="CAD9532803.1"/>
    </source>
</evidence>
<dbReference type="Gene3D" id="3.20.20.80">
    <property type="entry name" value="Glycosidases"/>
    <property type="match status" value="1"/>
</dbReference>
<proteinExistence type="predicted"/>
<evidence type="ECO:0000256" key="4">
    <source>
        <dbReference type="ARBA" id="ARBA00023180"/>
    </source>
</evidence>